<dbReference type="PANTHER" id="PTHR47506:SF1">
    <property type="entry name" value="HTH-TYPE TRANSCRIPTIONAL REGULATOR YJDC"/>
    <property type="match status" value="1"/>
</dbReference>
<dbReference type="EMBL" id="VMNK01000015">
    <property type="protein sequence ID" value="TVO53186.1"/>
    <property type="molecule type" value="Genomic_DNA"/>
</dbReference>
<dbReference type="PROSITE" id="PS50977">
    <property type="entry name" value="HTH_TETR_2"/>
    <property type="match status" value="1"/>
</dbReference>
<dbReference type="RefSeq" id="WP_144310431.1">
    <property type="nucleotide sequence ID" value="NZ_VMNK01000015.1"/>
</dbReference>
<dbReference type="AlphaFoldDB" id="A0A557QJV4"/>
<keyword evidence="2" id="KW-0805">Transcription regulation</keyword>
<sequence>MSLQQDIASRLEQAFSHRGFAEPSVAELKTAAEVSLRTLYRHFPSKESMVIGALAHRHARYLDFLREGLPAPGKAALVHLFQRLGQWMKNDAPHGCLSMSAFVAFPGHPDIVDAVSQHKRDMIQLLAELSGRPDVAPALFLLHEGASAAWPLMGEHAIHAAEHAALQLTEGNLS</sequence>
<evidence type="ECO:0000256" key="1">
    <source>
        <dbReference type="ARBA" id="ARBA00022491"/>
    </source>
</evidence>
<organism evidence="7 8">
    <name type="scientific">Denitromonas halophila</name>
    <dbReference type="NCBI Taxonomy" id="1629404"/>
    <lineage>
        <taxon>Bacteria</taxon>
        <taxon>Pseudomonadati</taxon>
        <taxon>Pseudomonadota</taxon>
        <taxon>Betaproteobacteria</taxon>
        <taxon>Rhodocyclales</taxon>
        <taxon>Zoogloeaceae</taxon>
        <taxon>Denitromonas</taxon>
    </lineage>
</organism>
<accession>A0A557QJV4</accession>
<evidence type="ECO:0000259" key="6">
    <source>
        <dbReference type="PROSITE" id="PS50977"/>
    </source>
</evidence>
<dbReference type="InterPro" id="IPR001647">
    <property type="entry name" value="HTH_TetR"/>
</dbReference>
<keyword evidence="8" id="KW-1185">Reference proteome</keyword>
<gene>
    <name evidence="7" type="ORF">FHP91_15415</name>
</gene>
<dbReference type="SUPFAM" id="SSF48498">
    <property type="entry name" value="Tetracyclin repressor-like, C-terminal domain"/>
    <property type="match status" value="1"/>
</dbReference>
<dbReference type="PANTHER" id="PTHR47506">
    <property type="entry name" value="TRANSCRIPTIONAL REGULATORY PROTEIN"/>
    <property type="match status" value="1"/>
</dbReference>
<evidence type="ECO:0000313" key="8">
    <source>
        <dbReference type="Proteomes" id="UP000319502"/>
    </source>
</evidence>
<evidence type="ECO:0000256" key="4">
    <source>
        <dbReference type="ARBA" id="ARBA00023163"/>
    </source>
</evidence>
<keyword evidence="1" id="KW-0678">Repressor</keyword>
<evidence type="ECO:0000256" key="2">
    <source>
        <dbReference type="ARBA" id="ARBA00023015"/>
    </source>
</evidence>
<dbReference type="InterPro" id="IPR009057">
    <property type="entry name" value="Homeodomain-like_sf"/>
</dbReference>
<name>A0A557QJV4_9RHOO</name>
<keyword evidence="3 5" id="KW-0238">DNA-binding</keyword>
<evidence type="ECO:0000256" key="5">
    <source>
        <dbReference type="PROSITE-ProRule" id="PRU00335"/>
    </source>
</evidence>
<dbReference type="OrthoDB" id="116240at2"/>
<dbReference type="SUPFAM" id="SSF46689">
    <property type="entry name" value="Homeodomain-like"/>
    <property type="match status" value="1"/>
</dbReference>
<comment type="caution">
    <text evidence="7">The sequence shown here is derived from an EMBL/GenBank/DDBJ whole genome shotgun (WGS) entry which is preliminary data.</text>
</comment>
<dbReference type="GO" id="GO:0003677">
    <property type="term" value="F:DNA binding"/>
    <property type="evidence" value="ECO:0007669"/>
    <property type="project" value="UniProtKB-UniRule"/>
</dbReference>
<protein>
    <submittedName>
        <fullName evidence="7">TetR/AcrR family transcriptional regulator</fullName>
    </submittedName>
</protein>
<keyword evidence="4" id="KW-0804">Transcription</keyword>
<evidence type="ECO:0000313" key="7">
    <source>
        <dbReference type="EMBL" id="TVO53186.1"/>
    </source>
</evidence>
<dbReference type="InterPro" id="IPR036271">
    <property type="entry name" value="Tet_transcr_reg_TetR-rel_C_sf"/>
</dbReference>
<dbReference type="PROSITE" id="PS01081">
    <property type="entry name" value="HTH_TETR_1"/>
    <property type="match status" value="1"/>
</dbReference>
<evidence type="ECO:0000256" key="3">
    <source>
        <dbReference type="ARBA" id="ARBA00023125"/>
    </source>
</evidence>
<reference evidence="7 8" key="1">
    <citation type="submission" date="2019-07" db="EMBL/GenBank/DDBJ databases">
        <title>The pathways for chlorine oxyanion respiration interact through the shared metabolite chlorate.</title>
        <authorList>
            <person name="Barnum T.P."/>
            <person name="Cheng Y."/>
            <person name="Hill K.A."/>
            <person name="Lucas L.N."/>
            <person name="Carlson H.K."/>
            <person name="Coates J.D."/>
        </authorList>
    </citation>
    <scope>NUCLEOTIDE SEQUENCE [LARGE SCALE GENOMIC DNA]</scope>
    <source>
        <strain evidence="7 8">SFB-3</strain>
    </source>
</reference>
<dbReference type="InterPro" id="IPR023772">
    <property type="entry name" value="DNA-bd_HTH_TetR-type_CS"/>
</dbReference>
<dbReference type="Pfam" id="PF00440">
    <property type="entry name" value="TetR_N"/>
    <property type="match status" value="1"/>
</dbReference>
<feature type="DNA-binding region" description="H-T-H motif" evidence="5">
    <location>
        <begin position="24"/>
        <end position="43"/>
    </location>
</feature>
<dbReference type="Gene3D" id="1.10.357.10">
    <property type="entry name" value="Tetracycline Repressor, domain 2"/>
    <property type="match status" value="1"/>
</dbReference>
<proteinExistence type="predicted"/>
<feature type="domain" description="HTH tetR-type" evidence="6">
    <location>
        <begin position="1"/>
        <end position="61"/>
    </location>
</feature>
<dbReference type="Proteomes" id="UP000319502">
    <property type="component" value="Unassembled WGS sequence"/>
</dbReference>